<dbReference type="GeneID" id="20344368"/>
<sequence length="81" mass="8850">MLGHQPYKIQLNLFLLAARRALARTTRPTASPASPAQSGPPHHQTPIPIPIPMPDLRTAASTTQQPPMHSCNFFTPARSPF</sequence>
<reference evidence="3" key="2">
    <citation type="submission" date="2010-07" db="EMBL/GenBank/DDBJ databases">
        <authorList>
            <consortium name="The Broad Institute Genome Sequencing Platform"/>
            <consortium name="Broad Institute Genome Sequencing Center for Infectious Disease"/>
            <person name="Ma L.-J."/>
            <person name="Dead R."/>
            <person name="Young S."/>
            <person name="Zeng Q."/>
            <person name="Koehrsen M."/>
            <person name="Alvarado L."/>
            <person name="Berlin A."/>
            <person name="Chapman S.B."/>
            <person name="Chen Z."/>
            <person name="Freedman E."/>
            <person name="Gellesch M."/>
            <person name="Goldberg J."/>
            <person name="Griggs A."/>
            <person name="Gujja S."/>
            <person name="Heilman E.R."/>
            <person name="Heiman D."/>
            <person name="Hepburn T."/>
            <person name="Howarth C."/>
            <person name="Jen D."/>
            <person name="Larson L."/>
            <person name="Mehta T."/>
            <person name="Neiman D."/>
            <person name="Pearson M."/>
            <person name="Roberts A."/>
            <person name="Saif S."/>
            <person name="Shea T."/>
            <person name="Shenoy N."/>
            <person name="Sisk P."/>
            <person name="Stolte C."/>
            <person name="Sykes S."/>
            <person name="Walk T."/>
            <person name="White J."/>
            <person name="Yandava C."/>
            <person name="Haas B."/>
            <person name="Nusbaum C."/>
            <person name="Birren B."/>
        </authorList>
    </citation>
    <scope>NUCLEOTIDE SEQUENCE</scope>
    <source>
        <strain evidence="3">R3-111a-1</strain>
    </source>
</reference>
<feature type="signal peptide" evidence="2">
    <location>
        <begin position="1"/>
        <end position="23"/>
    </location>
</feature>
<accession>J3NRK7</accession>
<dbReference type="VEuPathDB" id="FungiDB:GGTG_03910"/>
<evidence type="ECO:0000313" key="3">
    <source>
        <dbReference type="EMBL" id="EJT78813.1"/>
    </source>
</evidence>
<reference evidence="4" key="5">
    <citation type="submission" date="2018-04" db="UniProtKB">
        <authorList>
            <consortium name="EnsemblFungi"/>
        </authorList>
    </citation>
    <scope>IDENTIFICATION</scope>
    <source>
        <strain evidence="4">R3-111a-1</strain>
    </source>
</reference>
<reference evidence="5" key="1">
    <citation type="submission" date="2010-07" db="EMBL/GenBank/DDBJ databases">
        <title>The genome sequence of Gaeumannomyces graminis var. tritici strain R3-111a-1.</title>
        <authorList>
            <consortium name="The Broad Institute Genome Sequencing Platform"/>
            <person name="Ma L.-J."/>
            <person name="Dead R."/>
            <person name="Young S."/>
            <person name="Zeng Q."/>
            <person name="Koehrsen M."/>
            <person name="Alvarado L."/>
            <person name="Berlin A."/>
            <person name="Chapman S.B."/>
            <person name="Chen Z."/>
            <person name="Freedman E."/>
            <person name="Gellesch M."/>
            <person name="Goldberg J."/>
            <person name="Griggs A."/>
            <person name="Gujja S."/>
            <person name="Heilman E.R."/>
            <person name="Heiman D."/>
            <person name="Hepburn T."/>
            <person name="Howarth C."/>
            <person name="Jen D."/>
            <person name="Larson L."/>
            <person name="Mehta T."/>
            <person name="Neiman D."/>
            <person name="Pearson M."/>
            <person name="Roberts A."/>
            <person name="Saif S."/>
            <person name="Shea T."/>
            <person name="Shenoy N."/>
            <person name="Sisk P."/>
            <person name="Stolte C."/>
            <person name="Sykes S."/>
            <person name="Walk T."/>
            <person name="White J."/>
            <person name="Yandava C."/>
            <person name="Haas B."/>
            <person name="Nusbaum C."/>
            <person name="Birren B."/>
        </authorList>
    </citation>
    <scope>NUCLEOTIDE SEQUENCE [LARGE SCALE GENOMIC DNA]</scope>
    <source>
        <strain evidence="5">R3-111a-1</strain>
    </source>
</reference>
<gene>
    <name evidence="4" type="primary">20344368</name>
    <name evidence="3" type="ORF">GGTG_03910</name>
</gene>
<dbReference type="EnsemblFungi" id="EJT78813">
    <property type="protein sequence ID" value="EJT78813"/>
    <property type="gene ID" value="GGTG_03910"/>
</dbReference>
<proteinExistence type="predicted"/>
<dbReference type="EMBL" id="GL385396">
    <property type="protein sequence ID" value="EJT78813.1"/>
    <property type="molecule type" value="Genomic_DNA"/>
</dbReference>
<dbReference type="HOGENOM" id="CLU_2574015_0_0_1"/>
<reference evidence="3" key="3">
    <citation type="submission" date="2010-09" db="EMBL/GenBank/DDBJ databases">
        <title>Annotation of Gaeumannomyces graminis var. tritici R3-111a-1.</title>
        <authorList>
            <consortium name="The Broad Institute Genome Sequencing Platform"/>
            <person name="Ma L.-J."/>
            <person name="Dead R."/>
            <person name="Young S.K."/>
            <person name="Zeng Q."/>
            <person name="Gargeya S."/>
            <person name="Fitzgerald M."/>
            <person name="Haas B."/>
            <person name="Abouelleil A."/>
            <person name="Alvarado L."/>
            <person name="Arachchi H.M."/>
            <person name="Berlin A."/>
            <person name="Brown A."/>
            <person name="Chapman S.B."/>
            <person name="Chen Z."/>
            <person name="Dunbar C."/>
            <person name="Freedman E."/>
            <person name="Gearin G."/>
            <person name="Gellesch M."/>
            <person name="Goldberg J."/>
            <person name="Griggs A."/>
            <person name="Gujja S."/>
            <person name="Heiman D."/>
            <person name="Howarth C."/>
            <person name="Larson L."/>
            <person name="Lui A."/>
            <person name="MacDonald P.J.P."/>
            <person name="Mehta T."/>
            <person name="Montmayeur A."/>
            <person name="Murphy C."/>
            <person name="Neiman D."/>
            <person name="Pearson M."/>
            <person name="Priest M."/>
            <person name="Roberts A."/>
            <person name="Saif S."/>
            <person name="Shea T."/>
            <person name="Shenoy N."/>
            <person name="Sisk P."/>
            <person name="Stolte C."/>
            <person name="Sykes S."/>
            <person name="Yandava C."/>
            <person name="Wortman J."/>
            <person name="Nusbaum C."/>
            <person name="Birren B."/>
        </authorList>
    </citation>
    <scope>NUCLEOTIDE SEQUENCE</scope>
    <source>
        <strain evidence="3">R3-111a-1</strain>
    </source>
</reference>
<feature type="compositionally biased region" description="Low complexity" evidence="1">
    <location>
        <begin position="24"/>
        <end position="46"/>
    </location>
</feature>
<feature type="region of interest" description="Disordered" evidence="1">
    <location>
        <begin position="24"/>
        <end position="81"/>
    </location>
</feature>
<dbReference type="Proteomes" id="UP000006039">
    <property type="component" value="Unassembled WGS sequence"/>
</dbReference>
<evidence type="ECO:0000313" key="5">
    <source>
        <dbReference type="Proteomes" id="UP000006039"/>
    </source>
</evidence>
<keyword evidence="5" id="KW-1185">Reference proteome</keyword>
<dbReference type="RefSeq" id="XP_009219958.1">
    <property type="nucleotide sequence ID" value="XM_009221694.1"/>
</dbReference>
<dbReference type="AlphaFoldDB" id="J3NRK7"/>
<keyword evidence="2" id="KW-0732">Signal</keyword>
<organism evidence="3">
    <name type="scientific">Gaeumannomyces tritici (strain R3-111a-1)</name>
    <name type="common">Wheat and barley take-all root rot fungus</name>
    <name type="synonym">Gaeumannomyces graminis var. tritici</name>
    <dbReference type="NCBI Taxonomy" id="644352"/>
    <lineage>
        <taxon>Eukaryota</taxon>
        <taxon>Fungi</taxon>
        <taxon>Dikarya</taxon>
        <taxon>Ascomycota</taxon>
        <taxon>Pezizomycotina</taxon>
        <taxon>Sordariomycetes</taxon>
        <taxon>Sordariomycetidae</taxon>
        <taxon>Magnaporthales</taxon>
        <taxon>Magnaporthaceae</taxon>
        <taxon>Gaeumannomyces</taxon>
    </lineage>
</organism>
<feature type="chain" id="PRO_5015094416" evidence="2">
    <location>
        <begin position="24"/>
        <end position="81"/>
    </location>
</feature>
<evidence type="ECO:0000256" key="1">
    <source>
        <dbReference type="SAM" id="MobiDB-lite"/>
    </source>
</evidence>
<protein>
    <submittedName>
        <fullName evidence="3 4">Uncharacterized protein</fullName>
    </submittedName>
</protein>
<evidence type="ECO:0000313" key="4">
    <source>
        <dbReference type="EnsemblFungi" id="EJT78813"/>
    </source>
</evidence>
<name>J3NRK7_GAET3</name>
<evidence type="ECO:0000256" key="2">
    <source>
        <dbReference type="SAM" id="SignalP"/>
    </source>
</evidence>
<reference evidence="4" key="4">
    <citation type="journal article" date="2015" name="G3 (Bethesda)">
        <title>Genome sequences of three phytopathogenic species of the Magnaporthaceae family of fungi.</title>
        <authorList>
            <person name="Okagaki L.H."/>
            <person name="Nunes C.C."/>
            <person name="Sailsbery J."/>
            <person name="Clay B."/>
            <person name="Brown D."/>
            <person name="John T."/>
            <person name="Oh Y."/>
            <person name="Young N."/>
            <person name="Fitzgerald M."/>
            <person name="Haas B.J."/>
            <person name="Zeng Q."/>
            <person name="Young S."/>
            <person name="Adiconis X."/>
            <person name="Fan L."/>
            <person name="Levin J.Z."/>
            <person name="Mitchell T.K."/>
            <person name="Okubara P.A."/>
            <person name="Farman M.L."/>
            <person name="Kohn L.M."/>
            <person name="Birren B."/>
            <person name="Ma L.-J."/>
            <person name="Dean R.A."/>
        </authorList>
    </citation>
    <scope>NUCLEOTIDE SEQUENCE</scope>
    <source>
        <strain evidence="4">R3-111a-1</strain>
    </source>
</reference>